<evidence type="ECO:0000256" key="6">
    <source>
        <dbReference type="SAM" id="MobiDB-lite"/>
    </source>
</evidence>
<dbReference type="Gene3D" id="1.10.400.10">
    <property type="entry name" value="GI Alpha 1, domain 2-like"/>
    <property type="match status" value="1"/>
</dbReference>
<gene>
    <name evidence="7" type="ORF">FA13DRAFT_1766182</name>
</gene>
<dbReference type="Proteomes" id="UP000298030">
    <property type="component" value="Unassembled WGS sequence"/>
</dbReference>
<feature type="compositionally biased region" description="Basic and acidic residues" evidence="6">
    <location>
        <begin position="26"/>
        <end position="45"/>
    </location>
</feature>
<dbReference type="GO" id="GO:0005834">
    <property type="term" value="C:heterotrimeric G-protein complex"/>
    <property type="evidence" value="ECO:0007669"/>
    <property type="project" value="TreeGrafter"/>
</dbReference>
<dbReference type="EMBL" id="QPFP01000076">
    <property type="protein sequence ID" value="TEB23597.1"/>
    <property type="molecule type" value="Genomic_DNA"/>
</dbReference>
<dbReference type="GO" id="GO:0001664">
    <property type="term" value="F:G protein-coupled receptor binding"/>
    <property type="evidence" value="ECO:0007669"/>
    <property type="project" value="TreeGrafter"/>
</dbReference>
<reference evidence="7 8" key="1">
    <citation type="journal article" date="2019" name="Nat. Ecol. Evol.">
        <title>Megaphylogeny resolves global patterns of mushroom evolution.</title>
        <authorList>
            <person name="Varga T."/>
            <person name="Krizsan K."/>
            <person name="Foldi C."/>
            <person name="Dima B."/>
            <person name="Sanchez-Garcia M."/>
            <person name="Sanchez-Ramirez S."/>
            <person name="Szollosi G.J."/>
            <person name="Szarkandi J.G."/>
            <person name="Papp V."/>
            <person name="Albert L."/>
            <person name="Andreopoulos W."/>
            <person name="Angelini C."/>
            <person name="Antonin V."/>
            <person name="Barry K.W."/>
            <person name="Bougher N.L."/>
            <person name="Buchanan P."/>
            <person name="Buyck B."/>
            <person name="Bense V."/>
            <person name="Catcheside P."/>
            <person name="Chovatia M."/>
            <person name="Cooper J."/>
            <person name="Damon W."/>
            <person name="Desjardin D."/>
            <person name="Finy P."/>
            <person name="Geml J."/>
            <person name="Haridas S."/>
            <person name="Hughes K."/>
            <person name="Justo A."/>
            <person name="Karasinski D."/>
            <person name="Kautmanova I."/>
            <person name="Kiss B."/>
            <person name="Kocsube S."/>
            <person name="Kotiranta H."/>
            <person name="LaButti K.M."/>
            <person name="Lechner B.E."/>
            <person name="Liimatainen K."/>
            <person name="Lipzen A."/>
            <person name="Lukacs Z."/>
            <person name="Mihaltcheva S."/>
            <person name="Morgado L.N."/>
            <person name="Niskanen T."/>
            <person name="Noordeloos M.E."/>
            <person name="Ohm R.A."/>
            <person name="Ortiz-Santana B."/>
            <person name="Ovrebo C."/>
            <person name="Racz N."/>
            <person name="Riley R."/>
            <person name="Savchenko A."/>
            <person name="Shiryaev A."/>
            <person name="Soop K."/>
            <person name="Spirin V."/>
            <person name="Szebenyi C."/>
            <person name="Tomsovsky M."/>
            <person name="Tulloss R.E."/>
            <person name="Uehling J."/>
            <person name="Grigoriev I.V."/>
            <person name="Vagvolgyi C."/>
            <person name="Papp T."/>
            <person name="Martin F.M."/>
            <person name="Miettinen O."/>
            <person name="Hibbett D.S."/>
            <person name="Nagy L.G."/>
        </authorList>
    </citation>
    <scope>NUCLEOTIDE SEQUENCE [LARGE SCALE GENOMIC DNA]</scope>
    <source>
        <strain evidence="7 8">FP101781</strain>
    </source>
</reference>
<feature type="region of interest" description="Disordered" evidence="6">
    <location>
        <begin position="166"/>
        <end position="198"/>
    </location>
</feature>
<evidence type="ECO:0000256" key="4">
    <source>
        <dbReference type="PIRSR" id="PIRSR601019-1"/>
    </source>
</evidence>
<keyword evidence="1 4" id="KW-0547">Nucleotide-binding</keyword>
<feature type="region of interest" description="Disordered" evidence="6">
    <location>
        <begin position="1"/>
        <end position="45"/>
    </location>
</feature>
<keyword evidence="3" id="KW-0807">Transducer</keyword>
<dbReference type="GO" id="GO:0031683">
    <property type="term" value="F:G-protein beta/gamma-subunit complex binding"/>
    <property type="evidence" value="ECO:0007669"/>
    <property type="project" value="InterPro"/>
</dbReference>
<keyword evidence="5" id="KW-0460">Magnesium</keyword>
<keyword evidence="8" id="KW-1185">Reference proteome</keyword>
<dbReference type="Pfam" id="PF00503">
    <property type="entry name" value="G-alpha"/>
    <property type="match status" value="1"/>
</dbReference>
<dbReference type="SUPFAM" id="SSF47895">
    <property type="entry name" value="Transducin (alpha subunit), insertion domain"/>
    <property type="match status" value="1"/>
</dbReference>
<feature type="binding site" evidence="4">
    <location>
        <begin position="288"/>
        <end position="294"/>
    </location>
    <ligand>
        <name>GTP</name>
        <dbReference type="ChEBI" id="CHEBI:37565"/>
    </ligand>
</feature>
<dbReference type="AlphaFoldDB" id="A0A4Y7SNY7"/>
<dbReference type="PROSITE" id="PS51882">
    <property type="entry name" value="G_ALPHA"/>
    <property type="match status" value="1"/>
</dbReference>
<dbReference type="SMART" id="SM00275">
    <property type="entry name" value="G_alpha"/>
    <property type="match status" value="1"/>
</dbReference>
<feature type="binding site" evidence="4">
    <location>
        <position position="447"/>
    </location>
    <ligand>
        <name>GTP</name>
        <dbReference type="ChEBI" id="CHEBI:37565"/>
    </ligand>
</feature>
<dbReference type="GO" id="GO:0005737">
    <property type="term" value="C:cytoplasm"/>
    <property type="evidence" value="ECO:0007669"/>
    <property type="project" value="TreeGrafter"/>
</dbReference>
<name>A0A4Y7SNY7_COPMI</name>
<dbReference type="PANTHER" id="PTHR10218:SF360">
    <property type="entry name" value="GUANINE NUCLEOTIDE-BINDING PROTEIN SUBUNIT ALPHA HOMOLOG"/>
    <property type="match status" value="1"/>
</dbReference>
<evidence type="ECO:0000256" key="1">
    <source>
        <dbReference type="ARBA" id="ARBA00022741"/>
    </source>
</evidence>
<evidence type="ECO:0000313" key="8">
    <source>
        <dbReference type="Proteomes" id="UP000298030"/>
    </source>
</evidence>
<dbReference type="Gene3D" id="3.40.50.300">
    <property type="entry name" value="P-loop containing nucleotide triphosphate hydrolases"/>
    <property type="match status" value="2"/>
</dbReference>
<dbReference type="STRING" id="71717.A0A4Y7SNY7"/>
<evidence type="ECO:0000313" key="7">
    <source>
        <dbReference type="EMBL" id="TEB23597.1"/>
    </source>
</evidence>
<dbReference type="InterPro" id="IPR011025">
    <property type="entry name" value="GproteinA_insert"/>
</dbReference>
<feature type="binding site" evidence="5">
    <location>
        <position position="294"/>
    </location>
    <ligand>
        <name>Mg(2+)</name>
        <dbReference type="ChEBI" id="CHEBI:18420"/>
    </ligand>
</feature>
<dbReference type="InterPro" id="IPR001019">
    <property type="entry name" value="Gprotein_alpha_su"/>
</dbReference>
<keyword evidence="5" id="KW-0479">Metal-binding</keyword>
<dbReference type="GO" id="GO:0003924">
    <property type="term" value="F:GTPase activity"/>
    <property type="evidence" value="ECO:0007669"/>
    <property type="project" value="InterPro"/>
</dbReference>
<dbReference type="OrthoDB" id="5817230at2759"/>
<dbReference type="InterPro" id="IPR027417">
    <property type="entry name" value="P-loop_NTPase"/>
</dbReference>
<organism evidence="7 8">
    <name type="scientific">Coprinellus micaceus</name>
    <name type="common">Glistening ink-cap mushroom</name>
    <name type="synonym">Coprinus micaceus</name>
    <dbReference type="NCBI Taxonomy" id="71717"/>
    <lineage>
        <taxon>Eukaryota</taxon>
        <taxon>Fungi</taxon>
        <taxon>Dikarya</taxon>
        <taxon>Basidiomycota</taxon>
        <taxon>Agaricomycotina</taxon>
        <taxon>Agaricomycetes</taxon>
        <taxon>Agaricomycetidae</taxon>
        <taxon>Agaricales</taxon>
        <taxon>Agaricineae</taxon>
        <taxon>Psathyrellaceae</taxon>
        <taxon>Coprinellus</taxon>
    </lineage>
</organism>
<dbReference type="FunFam" id="3.40.50.300:FF:000720">
    <property type="entry name" value="Guanine nucleotide-binding protein G(k) subunit alpha"/>
    <property type="match status" value="1"/>
</dbReference>
<feature type="binding site" evidence="4">
    <location>
        <begin position="386"/>
        <end position="389"/>
    </location>
    <ligand>
        <name>GTP</name>
        <dbReference type="ChEBI" id="CHEBI:37565"/>
    </ligand>
</feature>
<sequence>MQGALRGSSSKQSTTWPPPPPGNETPEQRQARLDEEARAKKRSDEIDKEIHAQKELRKKKGGLGAKILLLGQAESGKSTVLKNFQLQFAPKAFESEADIWRPVIHLNLVRSVNFIINFLNSRMAGLREAMQDAPGSKQGGFQLSSDSRKLLIRLAPLRQIEETLSKVVSGASPTPNESSQASQQRQYNSTRAPEEVSIPSGYGWKKAVLGRRSQDSPTASNTDAAELAQARRVLAACTDDIVKLWNDRTVRRALKSAEVSLEDQPGFFLADASRVTAEDYRPLSDDVLKARVTTMGPEEHVIRDERDPDAKEWTIYDVGGSRSQRAAWAQFFDDVNIIIFLAPMSAFNQVLAEDETVNRLTDSLRLWQMICSNKILQEVEFVLFLNKLDILQTKLKSGIQFSEFVTSYTEKSNETKPVAKYLLDVFVSLHQKHSPKKRKLHPHLTCAVDTRATASVIARIRDLILVNFLSTDKRPVTSMPSDLP</sequence>
<evidence type="ECO:0000256" key="5">
    <source>
        <dbReference type="PIRSR" id="PIRSR601019-2"/>
    </source>
</evidence>
<comment type="caution">
    <text evidence="7">The sequence shown here is derived from an EMBL/GenBank/DDBJ whole genome shotgun (WGS) entry which is preliminary data.</text>
</comment>
<dbReference type="GO" id="GO:0005525">
    <property type="term" value="F:GTP binding"/>
    <property type="evidence" value="ECO:0007669"/>
    <property type="project" value="UniProtKB-KW"/>
</dbReference>
<accession>A0A4Y7SNY7</accession>
<protein>
    <submittedName>
        <fullName evidence="7">G-alpha-domain-containing protein</fullName>
    </submittedName>
</protein>
<dbReference type="PRINTS" id="PR00318">
    <property type="entry name" value="GPROTEINA"/>
</dbReference>
<evidence type="ECO:0000256" key="2">
    <source>
        <dbReference type="ARBA" id="ARBA00023134"/>
    </source>
</evidence>
<evidence type="ECO:0000256" key="3">
    <source>
        <dbReference type="ARBA" id="ARBA00023224"/>
    </source>
</evidence>
<feature type="compositionally biased region" description="Polar residues" evidence="6">
    <location>
        <begin position="171"/>
        <end position="191"/>
    </location>
</feature>
<dbReference type="GO" id="GO:0046872">
    <property type="term" value="F:metal ion binding"/>
    <property type="evidence" value="ECO:0007669"/>
    <property type="project" value="UniProtKB-KW"/>
</dbReference>
<proteinExistence type="predicted"/>
<keyword evidence="2 4" id="KW-0342">GTP-binding</keyword>
<dbReference type="GO" id="GO:0007188">
    <property type="term" value="P:adenylate cyclase-modulating G protein-coupled receptor signaling pathway"/>
    <property type="evidence" value="ECO:0007669"/>
    <property type="project" value="TreeGrafter"/>
</dbReference>
<dbReference type="PANTHER" id="PTHR10218">
    <property type="entry name" value="GTP-BINDING PROTEIN ALPHA SUBUNIT"/>
    <property type="match status" value="1"/>
</dbReference>
<dbReference type="SUPFAM" id="SSF52540">
    <property type="entry name" value="P-loop containing nucleoside triphosphate hydrolases"/>
    <property type="match status" value="1"/>
</dbReference>